<evidence type="ECO:0000256" key="2">
    <source>
        <dbReference type="ARBA" id="ARBA00012729"/>
    </source>
</evidence>
<evidence type="ECO:0000313" key="5">
    <source>
        <dbReference type="EMBL" id="UYM15095.1"/>
    </source>
</evidence>
<dbReference type="RefSeq" id="WP_262596952.1">
    <property type="nucleotide sequence ID" value="NZ_CP103300.1"/>
</dbReference>
<organism evidence="5 6">
    <name type="scientific">Endozoicomonas euniceicola</name>
    <dbReference type="NCBI Taxonomy" id="1234143"/>
    <lineage>
        <taxon>Bacteria</taxon>
        <taxon>Pseudomonadati</taxon>
        <taxon>Pseudomonadota</taxon>
        <taxon>Gammaproteobacteria</taxon>
        <taxon>Oceanospirillales</taxon>
        <taxon>Endozoicomonadaceae</taxon>
        <taxon>Endozoicomonas</taxon>
    </lineage>
</organism>
<keyword evidence="5" id="KW-0378">Hydrolase</keyword>
<protein>
    <recommendedName>
        <fullName evidence="2">chitinase</fullName>
        <ecNumber evidence="2">3.2.1.14</ecNumber>
    </recommendedName>
</protein>
<accession>A0ABY6GQR8</accession>
<feature type="domain" description="GH18" evidence="4">
    <location>
        <begin position="34"/>
        <end position="543"/>
    </location>
</feature>
<evidence type="ECO:0000256" key="3">
    <source>
        <dbReference type="SAM" id="MobiDB-lite"/>
    </source>
</evidence>
<name>A0ABY6GQR8_9GAMM</name>
<comment type="catalytic activity">
    <reaction evidence="1">
        <text>Random endo-hydrolysis of N-acetyl-beta-D-glucosaminide (1-&gt;4)-beta-linkages in chitin and chitodextrins.</text>
        <dbReference type="EC" id="3.2.1.14"/>
    </reaction>
</comment>
<evidence type="ECO:0000259" key="4">
    <source>
        <dbReference type="PROSITE" id="PS51910"/>
    </source>
</evidence>
<feature type="region of interest" description="Disordered" evidence="3">
    <location>
        <begin position="1"/>
        <end position="27"/>
    </location>
</feature>
<evidence type="ECO:0000256" key="1">
    <source>
        <dbReference type="ARBA" id="ARBA00000822"/>
    </source>
</evidence>
<evidence type="ECO:0000313" key="6">
    <source>
        <dbReference type="Proteomes" id="UP001163255"/>
    </source>
</evidence>
<dbReference type="InterPro" id="IPR017853">
    <property type="entry name" value="GH"/>
</dbReference>
<dbReference type="EC" id="3.2.1.14" evidence="2"/>
<proteinExistence type="predicted"/>
<dbReference type="GO" id="GO:0016787">
    <property type="term" value="F:hydrolase activity"/>
    <property type="evidence" value="ECO:0007669"/>
    <property type="project" value="UniProtKB-KW"/>
</dbReference>
<dbReference type="InterPro" id="IPR001223">
    <property type="entry name" value="Glyco_hydro18_cat"/>
</dbReference>
<dbReference type="PANTHER" id="PTHR11177:SF317">
    <property type="entry name" value="CHITINASE 12-RELATED"/>
    <property type="match status" value="1"/>
</dbReference>
<gene>
    <name evidence="5" type="ORF">NX720_19820</name>
</gene>
<dbReference type="Pfam" id="PF00704">
    <property type="entry name" value="Glyco_hydro_18"/>
    <property type="match status" value="1"/>
</dbReference>
<dbReference type="InterPro" id="IPR011583">
    <property type="entry name" value="Chitinase_II/V-like_cat"/>
</dbReference>
<reference evidence="5" key="1">
    <citation type="submission" date="2022-10" db="EMBL/GenBank/DDBJ databases">
        <title>Completed Genome Sequence of two octocoral isolated bacterium, Endozoicomonas euniceicola EF212T and Endozoicomonas gorgoniicola PS125T.</title>
        <authorList>
            <person name="Chiou Y.-J."/>
            <person name="Chen Y.-H."/>
        </authorList>
    </citation>
    <scope>NUCLEOTIDE SEQUENCE</scope>
    <source>
        <strain evidence="5">EF212</strain>
    </source>
</reference>
<dbReference type="InterPro" id="IPR050314">
    <property type="entry name" value="Glycosyl_Hydrlase_18"/>
</dbReference>
<dbReference type="Proteomes" id="UP001163255">
    <property type="component" value="Chromosome"/>
</dbReference>
<sequence>MCSSSLIFADEDVPPGESYKTEQHTATATEPDGSWVGGYYSNWSYWRGGGYTKDLSAIQKAAGSANYMVYAFLGITTNKTLRDKKPLYNGVTVLNDQQQGLPGTIVDPEALAQKIRTGQSTYCPAYPEDASACSESYAITYMERYAKASMNRTILMASVGGWSYTQRFNEFYKDYTADPKVISRFLTSTENWLKGHPQFSGISIDWEYPGYGHSENQEGHEGEGKLYTEMITQLRIMLDKLGAANNKRYYMSTAIVASVKKAKGQARQGVDWQKVAKNVDWFDLLAFDLHGEFDAGAPKDQAIAKSMSGPDELQEVIDYYIQTEKIPAHKIILGMPAYAREMLVADKPTDSNKQGYRGNLQYPVFEGYAEAFKNAYYQDNPNYFDYQDNPNPEPYYPVGGMVDFTGAYDYQCFLSSVTGGKATNNCLTLNKMDNRGALGQLPPDELTLSYPEPEIAWLSGNEKNVAANFDAAPSSGAPYPAYPVFTLDTQEVVKEKAGKLVRANKLGGMWFWELTGDALKSPEYSLFLEACKELGRNGKCLTD</sequence>
<keyword evidence="6" id="KW-1185">Reference proteome</keyword>
<dbReference type="EMBL" id="CP103300">
    <property type="protein sequence ID" value="UYM15095.1"/>
    <property type="molecule type" value="Genomic_DNA"/>
</dbReference>
<dbReference type="SUPFAM" id="SSF51445">
    <property type="entry name" value="(Trans)glycosidases"/>
    <property type="match status" value="1"/>
</dbReference>
<dbReference type="PROSITE" id="PS51910">
    <property type="entry name" value="GH18_2"/>
    <property type="match status" value="1"/>
</dbReference>
<dbReference type="SMART" id="SM00636">
    <property type="entry name" value="Glyco_18"/>
    <property type="match status" value="1"/>
</dbReference>
<dbReference type="PANTHER" id="PTHR11177">
    <property type="entry name" value="CHITINASE"/>
    <property type="match status" value="1"/>
</dbReference>
<dbReference type="Gene3D" id="3.20.20.80">
    <property type="entry name" value="Glycosidases"/>
    <property type="match status" value="1"/>
</dbReference>